<dbReference type="CDD" id="cd02883">
    <property type="entry name" value="NUDIX_Hydrolase"/>
    <property type="match status" value="1"/>
</dbReference>
<comment type="caution">
    <text evidence="6">The sequence shown here is derived from an EMBL/GenBank/DDBJ whole genome shotgun (WGS) entry which is preliminary data.</text>
</comment>
<comment type="cofactor">
    <cofactor evidence="1">
        <name>Mg(2+)</name>
        <dbReference type="ChEBI" id="CHEBI:18420"/>
    </cofactor>
</comment>
<comment type="similarity">
    <text evidence="3">Belongs to the Nudix hydrolase family.</text>
</comment>
<evidence type="ECO:0000256" key="2">
    <source>
        <dbReference type="ARBA" id="ARBA00022801"/>
    </source>
</evidence>
<dbReference type="InterPro" id="IPR015797">
    <property type="entry name" value="NUDIX_hydrolase-like_dom_sf"/>
</dbReference>
<dbReference type="Gene3D" id="3.90.79.10">
    <property type="entry name" value="Nucleoside Triphosphate Pyrophosphohydrolase"/>
    <property type="match status" value="1"/>
</dbReference>
<evidence type="ECO:0000259" key="5">
    <source>
        <dbReference type="PROSITE" id="PS51462"/>
    </source>
</evidence>
<dbReference type="PROSITE" id="PS00893">
    <property type="entry name" value="NUDIX_BOX"/>
    <property type="match status" value="1"/>
</dbReference>
<dbReference type="PANTHER" id="PTHR43046:SF16">
    <property type="entry name" value="ADP-RIBOSE PYROPHOSPHATASE YJHB-RELATED"/>
    <property type="match status" value="1"/>
</dbReference>
<organism evidence="6 7">
    <name type="scientific">Candidatus Segetimicrobium genomatis</name>
    <dbReference type="NCBI Taxonomy" id="2569760"/>
    <lineage>
        <taxon>Bacteria</taxon>
        <taxon>Bacillati</taxon>
        <taxon>Candidatus Sysuimicrobiota</taxon>
        <taxon>Candidatus Sysuimicrobiia</taxon>
        <taxon>Candidatus Sysuimicrobiales</taxon>
        <taxon>Candidatus Segetimicrobiaceae</taxon>
        <taxon>Candidatus Segetimicrobium</taxon>
    </lineage>
</organism>
<dbReference type="InterPro" id="IPR000086">
    <property type="entry name" value="NUDIX_hydrolase_dom"/>
</dbReference>
<proteinExistence type="inferred from homology"/>
<gene>
    <name evidence="6" type="ORF">E6H04_05345</name>
</gene>
<keyword evidence="4" id="KW-0472">Membrane</keyword>
<keyword evidence="2 3" id="KW-0378">Hydrolase</keyword>
<dbReference type="PROSITE" id="PS51462">
    <property type="entry name" value="NUDIX"/>
    <property type="match status" value="1"/>
</dbReference>
<evidence type="ECO:0000256" key="3">
    <source>
        <dbReference type="RuleBase" id="RU003476"/>
    </source>
</evidence>
<dbReference type="PRINTS" id="PR00502">
    <property type="entry name" value="NUDIXFAMILY"/>
</dbReference>
<evidence type="ECO:0000313" key="7">
    <source>
        <dbReference type="Proteomes" id="UP000320048"/>
    </source>
</evidence>
<dbReference type="Proteomes" id="UP000320048">
    <property type="component" value="Unassembled WGS sequence"/>
</dbReference>
<keyword evidence="4" id="KW-0812">Transmembrane</keyword>
<dbReference type="SUPFAM" id="SSF55811">
    <property type="entry name" value="Nudix"/>
    <property type="match status" value="1"/>
</dbReference>
<feature type="domain" description="Nudix hydrolase" evidence="5">
    <location>
        <begin position="15"/>
        <end position="149"/>
    </location>
</feature>
<keyword evidence="4" id="KW-1133">Transmembrane helix</keyword>
<dbReference type="PANTHER" id="PTHR43046">
    <property type="entry name" value="GDP-MANNOSE MANNOSYL HYDROLASE"/>
    <property type="match status" value="1"/>
</dbReference>
<evidence type="ECO:0000313" key="6">
    <source>
        <dbReference type="EMBL" id="TMI82145.1"/>
    </source>
</evidence>
<dbReference type="Pfam" id="PF00293">
    <property type="entry name" value="NUDIX"/>
    <property type="match status" value="1"/>
</dbReference>
<name>A0A537JF49_9BACT</name>
<feature type="transmembrane region" description="Helical" evidence="4">
    <location>
        <begin position="20"/>
        <end position="38"/>
    </location>
</feature>
<sequence length="158" mass="18052">MQTPIVAWCWRALPLWGKRVLLWLFNTHFIVGTVAVVHDENGRVLVARHTYRTRAPWALPGGWVRRGENPAEAVVREIREETTLEVEVLTPLTVQMESPMHMTVIYDARLIGGAFRPSAEVAEVRFLEPGIWPEGLREDHRAILEVFGRRPARDPTIA</sequence>
<accession>A0A537JF49</accession>
<reference evidence="6 7" key="1">
    <citation type="journal article" date="2019" name="Nat. Microbiol.">
        <title>Mediterranean grassland soil C-N compound turnover is dependent on rainfall and depth, and is mediated by genomically divergent microorganisms.</title>
        <authorList>
            <person name="Diamond S."/>
            <person name="Andeer P.F."/>
            <person name="Li Z."/>
            <person name="Crits-Christoph A."/>
            <person name="Burstein D."/>
            <person name="Anantharaman K."/>
            <person name="Lane K.R."/>
            <person name="Thomas B.C."/>
            <person name="Pan C."/>
            <person name="Northen T.R."/>
            <person name="Banfield J.F."/>
        </authorList>
    </citation>
    <scope>NUCLEOTIDE SEQUENCE [LARGE SCALE GENOMIC DNA]</scope>
    <source>
        <strain evidence="6">NP_7</strain>
    </source>
</reference>
<dbReference type="AlphaFoldDB" id="A0A537JF49"/>
<evidence type="ECO:0000256" key="1">
    <source>
        <dbReference type="ARBA" id="ARBA00001946"/>
    </source>
</evidence>
<protein>
    <submittedName>
        <fullName evidence="6">NUDIX hydrolase</fullName>
    </submittedName>
</protein>
<dbReference type="InterPro" id="IPR020084">
    <property type="entry name" value="NUDIX_hydrolase_CS"/>
</dbReference>
<dbReference type="GO" id="GO:0016787">
    <property type="term" value="F:hydrolase activity"/>
    <property type="evidence" value="ECO:0007669"/>
    <property type="project" value="UniProtKB-KW"/>
</dbReference>
<dbReference type="EMBL" id="VBAO01000141">
    <property type="protein sequence ID" value="TMI82145.1"/>
    <property type="molecule type" value="Genomic_DNA"/>
</dbReference>
<evidence type="ECO:0000256" key="4">
    <source>
        <dbReference type="SAM" id="Phobius"/>
    </source>
</evidence>
<dbReference type="InterPro" id="IPR020476">
    <property type="entry name" value="Nudix_hydrolase"/>
</dbReference>